<name>A0AAW2DSY0_9ROSI</name>
<dbReference type="InterPro" id="IPR027104">
    <property type="entry name" value="Prp3"/>
</dbReference>
<dbReference type="AlphaFoldDB" id="A0AAW2DSY0"/>
<dbReference type="GO" id="GO:0046540">
    <property type="term" value="C:U4/U6 x U5 tri-snRNP complex"/>
    <property type="evidence" value="ECO:0007669"/>
    <property type="project" value="InterPro"/>
</dbReference>
<organism evidence="2 3">
    <name type="scientific">Lithocarpus litseifolius</name>
    <dbReference type="NCBI Taxonomy" id="425828"/>
    <lineage>
        <taxon>Eukaryota</taxon>
        <taxon>Viridiplantae</taxon>
        <taxon>Streptophyta</taxon>
        <taxon>Embryophyta</taxon>
        <taxon>Tracheophyta</taxon>
        <taxon>Spermatophyta</taxon>
        <taxon>Magnoliopsida</taxon>
        <taxon>eudicotyledons</taxon>
        <taxon>Gunneridae</taxon>
        <taxon>Pentapetalae</taxon>
        <taxon>rosids</taxon>
        <taxon>fabids</taxon>
        <taxon>Fagales</taxon>
        <taxon>Fagaceae</taxon>
        <taxon>Lithocarpus</taxon>
    </lineage>
</organism>
<dbReference type="PANTHER" id="PTHR14212">
    <property type="entry name" value="U4/U6-ASSOCIATED RNA SPLICING FACTOR-RELATED"/>
    <property type="match status" value="1"/>
</dbReference>
<reference evidence="2 3" key="1">
    <citation type="submission" date="2024-01" db="EMBL/GenBank/DDBJ databases">
        <title>A telomere-to-telomere, gap-free genome of sweet tea (Lithocarpus litseifolius).</title>
        <authorList>
            <person name="Zhou J."/>
        </authorList>
    </citation>
    <scope>NUCLEOTIDE SEQUENCE [LARGE SCALE GENOMIC DNA]</scope>
    <source>
        <strain evidence="2">Zhou-2022a</strain>
        <tissue evidence="2">Leaf</tissue>
    </source>
</reference>
<protein>
    <recommendedName>
        <fullName evidence="1">Small nuclear ribonucleoprotein Prp3 C-terminal domain-containing protein</fullName>
    </recommendedName>
</protein>
<sequence length="78" mass="8713">MLELINWASAVKEEDENESDDKPADKCVLVWLGCVAKSSVNKFTVHECMTDAAARKIFVDAGVGRYWELAVDFSDDQT</sequence>
<dbReference type="Proteomes" id="UP001459277">
    <property type="component" value="Unassembled WGS sequence"/>
</dbReference>
<dbReference type="InterPro" id="IPR010541">
    <property type="entry name" value="Prp3_C"/>
</dbReference>
<keyword evidence="3" id="KW-1185">Reference proteome</keyword>
<evidence type="ECO:0000259" key="1">
    <source>
        <dbReference type="Pfam" id="PF06544"/>
    </source>
</evidence>
<accession>A0AAW2DSY0</accession>
<dbReference type="PANTHER" id="PTHR14212:SF0">
    <property type="entry name" value="U4_U6 SMALL NUCLEAR RIBONUCLEOPROTEIN PRP3"/>
    <property type="match status" value="1"/>
</dbReference>
<feature type="domain" description="Small nuclear ribonucleoprotein Prp3 C-terminal" evidence="1">
    <location>
        <begin position="1"/>
        <end position="70"/>
    </location>
</feature>
<dbReference type="GO" id="GO:0000398">
    <property type="term" value="P:mRNA splicing, via spliceosome"/>
    <property type="evidence" value="ECO:0007669"/>
    <property type="project" value="InterPro"/>
</dbReference>
<proteinExistence type="predicted"/>
<dbReference type="Pfam" id="PF06544">
    <property type="entry name" value="Prp3_C"/>
    <property type="match status" value="1"/>
</dbReference>
<gene>
    <name evidence="2" type="ORF">SO802_000283</name>
</gene>
<comment type="caution">
    <text evidence="2">The sequence shown here is derived from an EMBL/GenBank/DDBJ whole genome shotgun (WGS) entry which is preliminary data.</text>
</comment>
<evidence type="ECO:0000313" key="2">
    <source>
        <dbReference type="EMBL" id="KAL0013214.1"/>
    </source>
</evidence>
<dbReference type="EMBL" id="JAZDWU010000001">
    <property type="protein sequence ID" value="KAL0013214.1"/>
    <property type="molecule type" value="Genomic_DNA"/>
</dbReference>
<evidence type="ECO:0000313" key="3">
    <source>
        <dbReference type="Proteomes" id="UP001459277"/>
    </source>
</evidence>